<accession>A0A1G8SWL6</accession>
<feature type="signal peptide" evidence="1">
    <location>
        <begin position="1"/>
        <end position="23"/>
    </location>
</feature>
<feature type="chain" id="PRO_5011707208" evidence="1">
    <location>
        <begin position="24"/>
        <end position="99"/>
    </location>
</feature>
<sequence>MTRLMVSIVGAAAAAFSAAPATAAEQCAPRADMIKALGEKFRENPTAIGVVNPNVIVEVFVSDQGTWTILASDTRGQSCVVSVGEGWESAVRTAALPGT</sequence>
<dbReference type="AlphaFoldDB" id="A0A1G8SWL6"/>
<dbReference type="RefSeq" id="WP_091593498.1">
    <property type="nucleotide sequence ID" value="NZ_FNEE01000005.1"/>
</dbReference>
<dbReference type="EMBL" id="FNEE01000005">
    <property type="protein sequence ID" value="SDJ33617.1"/>
    <property type="molecule type" value="Genomic_DNA"/>
</dbReference>
<organism evidence="2 3">
    <name type="scientific">Mesorhizobium muleiense</name>
    <dbReference type="NCBI Taxonomy" id="1004279"/>
    <lineage>
        <taxon>Bacteria</taxon>
        <taxon>Pseudomonadati</taxon>
        <taxon>Pseudomonadota</taxon>
        <taxon>Alphaproteobacteria</taxon>
        <taxon>Hyphomicrobiales</taxon>
        <taxon>Phyllobacteriaceae</taxon>
        <taxon>Mesorhizobium</taxon>
    </lineage>
</organism>
<evidence type="ECO:0000256" key="1">
    <source>
        <dbReference type="SAM" id="SignalP"/>
    </source>
</evidence>
<gene>
    <name evidence="2" type="ORF">SAMN05428953_105341</name>
</gene>
<protein>
    <submittedName>
        <fullName evidence="2">Uncharacterized protein</fullName>
    </submittedName>
</protein>
<proteinExistence type="predicted"/>
<keyword evidence="3" id="KW-1185">Reference proteome</keyword>
<keyword evidence="1" id="KW-0732">Signal</keyword>
<evidence type="ECO:0000313" key="3">
    <source>
        <dbReference type="Proteomes" id="UP000198894"/>
    </source>
</evidence>
<dbReference type="Proteomes" id="UP000198894">
    <property type="component" value="Unassembled WGS sequence"/>
</dbReference>
<evidence type="ECO:0000313" key="2">
    <source>
        <dbReference type="EMBL" id="SDJ33617.1"/>
    </source>
</evidence>
<reference evidence="3" key="1">
    <citation type="submission" date="2016-10" db="EMBL/GenBank/DDBJ databases">
        <authorList>
            <person name="Varghese N."/>
            <person name="Submissions S."/>
        </authorList>
    </citation>
    <scope>NUCLEOTIDE SEQUENCE [LARGE SCALE GENOMIC DNA]</scope>
    <source>
        <strain evidence="3">CGMCC 1.11022</strain>
    </source>
</reference>
<name>A0A1G8SWL6_9HYPH</name>